<protein>
    <submittedName>
        <fullName evidence="2">DUF6705 family protein</fullName>
    </submittedName>
</protein>
<proteinExistence type="predicted"/>
<dbReference type="RefSeq" id="WP_408084136.1">
    <property type="nucleotide sequence ID" value="NZ_JBELPZ010000004.1"/>
</dbReference>
<sequence>MKHFQDDVDDFYEDILVGEYRYVENGVEKVNTLSNASTIYDSAFEHNITGNILIGQTPPRTVMTFFSDPNIDIIGLECHMVFKRADENGVQKIHLNFIKTHEGVGPLDGPPPTVSQYTVPFGEYLLTKVN</sequence>
<evidence type="ECO:0000259" key="1">
    <source>
        <dbReference type="Pfam" id="PF20448"/>
    </source>
</evidence>
<reference evidence="2 3" key="1">
    <citation type="submission" date="2024-06" db="EMBL/GenBank/DDBJ databases">
        <authorList>
            <person name="Kaempfer P."/>
            <person name="Viver T."/>
        </authorList>
    </citation>
    <scope>NUCLEOTIDE SEQUENCE [LARGE SCALE GENOMIC DNA]</scope>
    <source>
        <strain evidence="2 3">ST-119</strain>
    </source>
</reference>
<accession>A0ABW8YUF7</accession>
<organism evidence="2 3">
    <name type="scientific">Flavobacterium rhizosphaerae</name>
    <dbReference type="NCBI Taxonomy" id="3163298"/>
    <lineage>
        <taxon>Bacteria</taxon>
        <taxon>Pseudomonadati</taxon>
        <taxon>Bacteroidota</taxon>
        <taxon>Flavobacteriia</taxon>
        <taxon>Flavobacteriales</taxon>
        <taxon>Flavobacteriaceae</taxon>
        <taxon>Flavobacterium</taxon>
    </lineage>
</organism>
<dbReference type="InterPro" id="IPR046551">
    <property type="entry name" value="DUF6705"/>
</dbReference>
<name>A0ABW8YUF7_9FLAO</name>
<keyword evidence="3" id="KW-1185">Reference proteome</keyword>
<dbReference type="Pfam" id="PF20448">
    <property type="entry name" value="DUF6705"/>
    <property type="match status" value="1"/>
</dbReference>
<evidence type="ECO:0000313" key="3">
    <source>
        <dbReference type="Proteomes" id="UP001629156"/>
    </source>
</evidence>
<gene>
    <name evidence="2" type="ORF">ABS766_05570</name>
</gene>
<evidence type="ECO:0000313" key="2">
    <source>
        <dbReference type="EMBL" id="MFL9843883.1"/>
    </source>
</evidence>
<dbReference type="EMBL" id="JBELPZ010000004">
    <property type="protein sequence ID" value="MFL9843883.1"/>
    <property type="molecule type" value="Genomic_DNA"/>
</dbReference>
<comment type="caution">
    <text evidence="2">The sequence shown here is derived from an EMBL/GenBank/DDBJ whole genome shotgun (WGS) entry which is preliminary data.</text>
</comment>
<dbReference type="Proteomes" id="UP001629156">
    <property type="component" value="Unassembled WGS sequence"/>
</dbReference>
<feature type="domain" description="DUF6705" evidence="1">
    <location>
        <begin position="9"/>
        <end position="128"/>
    </location>
</feature>